<evidence type="ECO:0000313" key="2">
    <source>
        <dbReference type="EMBL" id="AIJ24827.1"/>
    </source>
</evidence>
<feature type="transmembrane region" description="Helical" evidence="1">
    <location>
        <begin position="65"/>
        <end position="87"/>
    </location>
</feature>
<dbReference type="Proteomes" id="UP000062973">
    <property type="component" value="Chromosome"/>
</dbReference>
<keyword evidence="1" id="KW-0472">Membrane</keyword>
<dbReference type="eggNOG" id="ENOG50340VP">
    <property type="taxonomic scope" value="Bacteria"/>
</dbReference>
<keyword evidence="1" id="KW-1133">Transmembrane helix</keyword>
<sequence length="96" mass="10691">MTESGRNPRFDDDLVGLDPDDPEAQAFARHLDRMQRCEPGFTVEGTLHNVAEFAESSTRVGGLRWWIAATIVVLLVLGVIVASWDIVVRAVQWLAE</sequence>
<proteinExistence type="predicted"/>
<dbReference type="STRING" id="1068978.AMETH_4735"/>
<dbReference type="HOGENOM" id="CLU_171840_0_0_11"/>
<dbReference type="AlphaFoldDB" id="A0A076N4B0"/>
<dbReference type="KEGG" id="amq:AMETH_4735"/>
<dbReference type="RefSeq" id="WP_017983661.1">
    <property type="nucleotide sequence ID" value="NZ_AQUL01000001.1"/>
</dbReference>
<reference evidence="2 3" key="1">
    <citation type="submission" date="2014-07" db="EMBL/GenBank/DDBJ databases">
        <title>Whole Genome Sequence of the Amycolatopsis methanolica 239.</title>
        <authorList>
            <person name="Tang B."/>
        </authorList>
    </citation>
    <scope>NUCLEOTIDE SEQUENCE [LARGE SCALE GENOMIC DNA]</scope>
    <source>
        <strain evidence="2 3">239</strain>
    </source>
</reference>
<name>A0A076N4B0_AMYME</name>
<gene>
    <name evidence="2" type="ORF">AMETH_4735</name>
</gene>
<dbReference type="PATRIC" id="fig|1068978.7.peg.5093"/>
<keyword evidence="1" id="KW-0812">Transmembrane</keyword>
<protein>
    <submittedName>
        <fullName evidence="2">Uncharacterized protein</fullName>
    </submittedName>
</protein>
<dbReference type="EMBL" id="CP009110">
    <property type="protein sequence ID" value="AIJ24827.1"/>
    <property type="molecule type" value="Genomic_DNA"/>
</dbReference>
<organism evidence="2 3">
    <name type="scientific">Amycolatopsis methanolica 239</name>
    <dbReference type="NCBI Taxonomy" id="1068978"/>
    <lineage>
        <taxon>Bacteria</taxon>
        <taxon>Bacillati</taxon>
        <taxon>Actinomycetota</taxon>
        <taxon>Actinomycetes</taxon>
        <taxon>Pseudonocardiales</taxon>
        <taxon>Pseudonocardiaceae</taxon>
        <taxon>Amycolatopsis</taxon>
        <taxon>Amycolatopsis methanolica group</taxon>
    </lineage>
</organism>
<dbReference type="OrthoDB" id="3695183at2"/>
<accession>A0A076N4B0</accession>
<evidence type="ECO:0000256" key="1">
    <source>
        <dbReference type="SAM" id="Phobius"/>
    </source>
</evidence>
<keyword evidence="3" id="KW-1185">Reference proteome</keyword>
<evidence type="ECO:0000313" key="3">
    <source>
        <dbReference type="Proteomes" id="UP000062973"/>
    </source>
</evidence>